<organism evidence="1 2">
    <name type="scientific">[Actinomadura] parvosata subsp. kistnae</name>
    <dbReference type="NCBI Taxonomy" id="1909395"/>
    <lineage>
        <taxon>Bacteria</taxon>
        <taxon>Bacillati</taxon>
        <taxon>Actinomycetota</taxon>
        <taxon>Actinomycetes</taxon>
        <taxon>Streptosporangiales</taxon>
        <taxon>Streptosporangiaceae</taxon>
        <taxon>Nonomuraea</taxon>
    </lineage>
</organism>
<evidence type="ECO:0000313" key="2">
    <source>
        <dbReference type="Proteomes" id="UP000190797"/>
    </source>
</evidence>
<dbReference type="Proteomes" id="UP000190797">
    <property type="component" value="Chromosome"/>
</dbReference>
<protein>
    <submittedName>
        <fullName evidence="1">Uncharacterized protein</fullName>
    </submittedName>
</protein>
<sequence length="97" mass="10944">MVGKGDKSARSEEAYAVSAAEREYLTAMLDVLVYESVLVAWRRVPVGEYMIVSHEGEEIRLTAQQAEMWARGAFAVYLALVDQRRIRPRIPGDTTQN</sequence>
<name>A0A1V0AIB9_9ACTN</name>
<dbReference type="KEGG" id="noa:BKM31_58575"/>
<dbReference type="AlphaFoldDB" id="A0A1V0AIB9"/>
<accession>A0A1V0AIB9</accession>
<keyword evidence="2" id="KW-1185">Reference proteome</keyword>
<reference evidence="2" key="1">
    <citation type="journal article" date="2017" name="Med. Chem. Commun.">
        <title>Nonomuraea sp. ATCC 55076 harbours the largest actinomycete chromosome to date and the kistamicin biosynthetic gene cluster.</title>
        <authorList>
            <person name="Nazari B."/>
            <person name="Forneris C.C."/>
            <person name="Gibson M.I."/>
            <person name="Moon K."/>
            <person name="Schramma K.R."/>
            <person name="Seyedsayamdost M.R."/>
        </authorList>
    </citation>
    <scope>NUCLEOTIDE SEQUENCE [LARGE SCALE GENOMIC DNA]</scope>
    <source>
        <strain evidence="2">ATCC 55076</strain>
    </source>
</reference>
<gene>
    <name evidence="1" type="ORF">BKM31_58575</name>
</gene>
<proteinExistence type="predicted"/>
<dbReference type="EMBL" id="CP017717">
    <property type="protein sequence ID" value="AQZ69974.1"/>
    <property type="molecule type" value="Genomic_DNA"/>
</dbReference>
<evidence type="ECO:0000313" key="1">
    <source>
        <dbReference type="EMBL" id="AQZ69974.1"/>
    </source>
</evidence>